<name>A0ACA9U5H6_BIOOC</name>
<protein>
    <submittedName>
        <fullName evidence="1">Uncharacterized protein</fullName>
    </submittedName>
</protein>
<evidence type="ECO:0000313" key="1">
    <source>
        <dbReference type="EMBL" id="CAG9948062.1"/>
    </source>
</evidence>
<dbReference type="EMBL" id="CADEHS020000014">
    <property type="protein sequence ID" value="CAG9948062.1"/>
    <property type="molecule type" value="Genomic_DNA"/>
</dbReference>
<reference evidence="1" key="2">
    <citation type="submission" date="2021-10" db="EMBL/GenBank/DDBJ databases">
        <authorList>
            <person name="Piombo E."/>
        </authorList>
    </citation>
    <scope>NUCLEOTIDE SEQUENCE</scope>
</reference>
<evidence type="ECO:0000313" key="2">
    <source>
        <dbReference type="Proteomes" id="UP000836387"/>
    </source>
</evidence>
<gene>
    <name evidence="1" type="ORF">CRV2_00013601</name>
</gene>
<dbReference type="Proteomes" id="UP000836387">
    <property type="component" value="Unassembled WGS sequence"/>
</dbReference>
<reference evidence="1" key="1">
    <citation type="submission" date="2020-04" db="EMBL/GenBank/DDBJ databases">
        <authorList>
            <person name="Broberg M."/>
        </authorList>
    </citation>
    <scope>NUCLEOTIDE SEQUENCE</scope>
</reference>
<sequence length="196" mass="21702">MAARVIQVMESSSKRPGDARADTEVCHENIARLSEAYFEMIALMSNLPALTRSSGESSSDVNRDSDQHLFDIFQRQRTSYLITLHVIKVLVLNSAIQCKMTEVIGLSADAMTLSMRQIELAQDFLNALESVPFLHLQAEGEPSVEKIRRVGSLLLELAHSAENDVVKSQANQSAMRLVDMLVRLNSKASDVLGQQT</sequence>
<proteinExistence type="predicted"/>
<keyword evidence="2" id="KW-1185">Reference proteome</keyword>
<comment type="caution">
    <text evidence="1">The sequence shown here is derived from an EMBL/GenBank/DDBJ whole genome shotgun (WGS) entry which is preliminary data.</text>
</comment>
<accession>A0ACA9U5H6</accession>
<organism evidence="1 2">
    <name type="scientific">Clonostachys rosea f. rosea IK726</name>
    <dbReference type="NCBI Taxonomy" id="1349383"/>
    <lineage>
        <taxon>Eukaryota</taxon>
        <taxon>Fungi</taxon>
        <taxon>Dikarya</taxon>
        <taxon>Ascomycota</taxon>
        <taxon>Pezizomycotina</taxon>
        <taxon>Sordariomycetes</taxon>
        <taxon>Hypocreomycetidae</taxon>
        <taxon>Hypocreales</taxon>
        <taxon>Bionectriaceae</taxon>
        <taxon>Clonostachys</taxon>
    </lineage>
</organism>